<reference evidence="1" key="1">
    <citation type="journal article" date="2021" name="Nat. Commun.">
        <title>Genetic determinants of endophytism in the Arabidopsis root mycobiome.</title>
        <authorList>
            <person name="Mesny F."/>
            <person name="Miyauchi S."/>
            <person name="Thiergart T."/>
            <person name="Pickel B."/>
            <person name="Atanasova L."/>
            <person name="Karlsson M."/>
            <person name="Huettel B."/>
            <person name="Barry K.W."/>
            <person name="Haridas S."/>
            <person name="Chen C."/>
            <person name="Bauer D."/>
            <person name="Andreopoulos W."/>
            <person name="Pangilinan J."/>
            <person name="LaButti K."/>
            <person name="Riley R."/>
            <person name="Lipzen A."/>
            <person name="Clum A."/>
            <person name="Drula E."/>
            <person name="Henrissat B."/>
            <person name="Kohler A."/>
            <person name="Grigoriev I.V."/>
            <person name="Martin F.M."/>
            <person name="Hacquard S."/>
        </authorList>
    </citation>
    <scope>NUCLEOTIDE SEQUENCE</scope>
    <source>
        <strain evidence="1">MPI-SDFR-AT-0120</strain>
    </source>
</reference>
<name>A0A8K0VZV3_9PLEO</name>
<comment type="caution">
    <text evidence="1">The sequence shown here is derived from an EMBL/GenBank/DDBJ whole genome shotgun (WGS) entry which is preliminary data.</text>
</comment>
<gene>
    <name evidence="1" type="ORF">FB567DRAFT_325440</name>
</gene>
<evidence type="ECO:0000313" key="1">
    <source>
        <dbReference type="EMBL" id="KAH7089137.1"/>
    </source>
</evidence>
<protein>
    <submittedName>
        <fullName evidence="1">Uncharacterized protein</fullName>
    </submittedName>
</protein>
<evidence type="ECO:0000313" key="2">
    <source>
        <dbReference type="Proteomes" id="UP000813461"/>
    </source>
</evidence>
<dbReference type="Proteomes" id="UP000813461">
    <property type="component" value="Unassembled WGS sequence"/>
</dbReference>
<accession>A0A8K0VZV3</accession>
<dbReference type="EMBL" id="JAGMVJ010000007">
    <property type="protein sequence ID" value="KAH7089137.1"/>
    <property type="molecule type" value="Genomic_DNA"/>
</dbReference>
<sequence length="249" mass="28570">MPYLVHHSSHSRPYFTVHAFLAQDFQHWGYMVTTYPSSSPYINVIRHREQHLRLVRTRPTLMELWARELFLQDHNLLRTNTADPHETRNSRVSQSLESFVRAVAEIGRVDKPKKASRWSAQRLKVKNTPLPDDPGEDLAVRYMRLLRSVQLTRNAELPTGLENMSVSHADMLTLEFLPNDSLQRKHCIEALVKVQSGDGQMAAVPEIYRETGVVKLKMWVEVSDCVVGEEGAEPLPLYDGVQGPPEYEE</sequence>
<keyword evidence="2" id="KW-1185">Reference proteome</keyword>
<proteinExistence type="predicted"/>
<dbReference type="AlphaFoldDB" id="A0A8K0VZV3"/>
<dbReference type="OrthoDB" id="3774194at2759"/>
<organism evidence="1 2">
    <name type="scientific">Paraphoma chrysanthemicola</name>
    <dbReference type="NCBI Taxonomy" id="798071"/>
    <lineage>
        <taxon>Eukaryota</taxon>
        <taxon>Fungi</taxon>
        <taxon>Dikarya</taxon>
        <taxon>Ascomycota</taxon>
        <taxon>Pezizomycotina</taxon>
        <taxon>Dothideomycetes</taxon>
        <taxon>Pleosporomycetidae</taxon>
        <taxon>Pleosporales</taxon>
        <taxon>Pleosporineae</taxon>
        <taxon>Phaeosphaeriaceae</taxon>
        <taxon>Paraphoma</taxon>
    </lineage>
</organism>